<keyword evidence="2" id="KW-1185">Reference proteome</keyword>
<dbReference type="Proteomes" id="UP000019277">
    <property type="component" value="Unassembled WGS sequence"/>
</dbReference>
<dbReference type="Gene3D" id="3.30.460.10">
    <property type="entry name" value="Beta Polymerase, domain 2"/>
    <property type="match status" value="1"/>
</dbReference>
<dbReference type="EMBL" id="AYXG01000227">
    <property type="protein sequence ID" value="EWC58857.1"/>
    <property type="molecule type" value="Genomic_DNA"/>
</dbReference>
<dbReference type="SUPFAM" id="SSF81301">
    <property type="entry name" value="Nucleotidyltransferase"/>
    <property type="match status" value="1"/>
</dbReference>
<dbReference type="PANTHER" id="PTHR34822:SF1">
    <property type="entry name" value="GRPB FAMILY PROTEIN"/>
    <property type="match status" value="1"/>
</dbReference>
<sequence>MSNEITDEDLQKVTVTPVTPHNSTIDLADYSEDWPRLYEREAARVTAILGDTVRRLEHAGSTSVPGLPAKPIIDMVLAVADSAAEETYVPQLRAHGYVLRIREPDWFEHRLLKGPDTDINLHVFTEGASEITRMLTFRDRLRTHPEDRDRYAAAKRELARRTWRHVQHYADAKTAVVQEILDHAQR</sequence>
<comment type="caution">
    <text evidence="1">The sequence shown here is derived from an EMBL/GenBank/DDBJ whole genome shotgun (WGS) entry which is preliminary data.</text>
</comment>
<organism evidence="1 2">
    <name type="scientific">Actinokineospora spheciospongiae</name>
    <dbReference type="NCBI Taxonomy" id="909613"/>
    <lineage>
        <taxon>Bacteria</taxon>
        <taxon>Bacillati</taxon>
        <taxon>Actinomycetota</taxon>
        <taxon>Actinomycetes</taxon>
        <taxon>Pseudonocardiales</taxon>
        <taxon>Pseudonocardiaceae</taxon>
        <taxon>Actinokineospora</taxon>
    </lineage>
</organism>
<dbReference type="InterPro" id="IPR007344">
    <property type="entry name" value="GrpB/CoaE"/>
</dbReference>
<evidence type="ECO:0000313" key="1">
    <source>
        <dbReference type="EMBL" id="EWC58857.1"/>
    </source>
</evidence>
<evidence type="ECO:0000313" key="2">
    <source>
        <dbReference type="Proteomes" id="UP000019277"/>
    </source>
</evidence>
<dbReference type="Pfam" id="PF04229">
    <property type="entry name" value="GrpB"/>
    <property type="match status" value="1"/>
</dbReference>
<dbReference type="eggNOG" id="COG2320">
    <property type="taxonomic scope" value="Bacteria"/>
</dbReference>
<proteinExistence type="predicted"/>
<name>W7IQ49_9PSEU</name>
<reference evidence="1 2" key="1">
    <citation type="journal article" date="2014" name="Genome Announc.">
        <title>Draft Genome Sequence of the Antitrypanosomally Active Sponge-Associated Bacterium Actinokineospora sp. Strain EG49.</title>
        <authorList>
            <person name="Harjes J."/>
            <person name="Ryu T."/>
            <person name="Abdelmohsen U.R."/>
            <person name="Moitinho-Silva L."/>
            <person name="Horn H."/>
            <person name="Ravasi T."/>
            <person name="Hentschel U."/>
        </authorList>
    </citation>
    <scope>NUCLEOTIDE SEQUENCE [LARGE SCALE GENOMIC DNA]</scope>
    <source>
        <strain evidence="1 2">EG49</strain>
    </source>
</reference>
<dbReference type="InterPro" id="IPR043519">
    <property type="entry name" value="NT_sf"/>
</dbReference>
<accession>W7IQ49</accession>
<dbReference type="AlphaFoldDB" id="W7IQ49"/>
<gene>
    <name evidence="1" type="ORF">UO65_5859</name>
</gene>
<dbReference type="OrthoDB" id="9799092at2"/>
<dbReference type="STRING" id="909613.UO65_5859"/>
<dbReference type="PANTHER" id="PTHR34822">
    <property type="entry name" value="GRPB DOMAIN PROTEIN (AFU_ORTHOLOGUE AFUA_1G01530)"/>
    <property type="match status" value="1"/>
</dbReference>
<dbReference type="PATRIC" id="fig|909613.9.peg.5860"/>
<protein>
    <submittedName>
        <fullName evidence="1">Uncharacterized protein family UPF0157</fullName>
    </submittedName>
</protein>
<dbReference type="RefSeq" id="WP_035288758.1">
    <property type="nucleotide sequence ID" value="NZ_AYXG01000227.1"/>
</dbReference>